<proteinExistence type="predicted"/>
<feature type="region of interest" description="Disordered" evidence="1">
    <location>
        <begin position="130"/>
        <end position="186"/>
    </location>
</feature>
<organism evidence="2 3">
    <name type="scientific">Pendulispora albinea</name>
    <dbReference type="NCBI Taxonomy" id="2741071"/>
    <lineage>
        <taxon>Bacteria</taxon>
        <taxon>Pseudomonadati</taxon>
        <taxon>Myxococcota</taxon>
        <taxon>Myxococcia</taxon>
        <taxon>Myxococcales</taxon>
        <taxon>Sorangiineae</taxon>
        <taxon>Pendulisporaceae</taxon>
        <taxon>Pendulispora</taxon>
    </lineage>
</organism>
<evidence type="ECO:0000256" key="1">
    <source>
        <dbReference type="SAM" id="MobiDB-lite"/>
    </source>
</evidence>
<accession>A0ABZ2M090</accession>
<keyword evidence="3" id="KW-1185">Reference proteome</keyword>
<dbReference type="Proteomes" id="UP001370348">
    <property type="component" value="Chromosome"/>
</dbReference>
<reference evidence="2 3" key="1">
    <citation type="submission" date="2021-12" db="EMBL/GenBank/DDBJ databases">
        <title>Discovery of the Pendulisporaceae a myxobacterial family with distinct sporulation behavior and unique specialized metabolism.</title>
        <authorList>
            <person name="Garcia R."/>
            <person name="Popoff A."/>
            <person name="Bader C.D."/>
            <person name="Loehr J."/>
            <person name="Walesch S."/>
            <person name="Walt C."/>
            <person name="Boldt J."/>
            <person name="Bunk B."/>
            <person name="Haeckl F.J.F.P.J."/>
            <person name="Gunesch A.P."/>
            <person name="Birkelbach J."/>
            <person name="Nuebel U."/>
            <person name="Pietschmann T."/>
            <person name="Bach T."/>
            <person name="Mueller R."/>
        </authorList>
    </citation>
    <scope>NUCLEOTIDE SEQUENCE [LARGE SCALE GENOMIC DNA]</scope>
    <source>
        <strain evidence="2 3">MSr11954</strain>
    </source>
</reference>
<name>A0ABZ2M090_9BACT</name>
<dbReference type="EMBL" id="CP089984">
    <property type="protein sequence ID" value="WXB16611.1"/>
    <property type="molecule type" value="Genomic_DNA"/>
</dbReference>
<gene>
    <name evidence="2" type="ORF">LZC94_04875</name>
</gene>
<evidence type="ECO:0000313" key="2">
    <source>
        <dbReference type="EMBL" id="WXB16611.1"/>
    </source>
</evidence>
<evidence type="ECO:0000313" key="3">
    <source>
        <dbReference type="Proteomes" id="UP001370348"/>
    </source>
</evidence>
<protein>
    <submittedName>
        <fullName evidence="2">Uncharacterized protein</fullName>
    </submittedName>
</protein>
<feature type="compositionally biased region" description="Low complexity" evidence="1">
    <location>
        <begin position="146"/>
        <end position="157"/>
    </location>
</feature>
<dbReference type="RefSeq" id="WP_394826238.1">
    <property type="nucleotide sequence ID" value="NZ_CP089984.1"/>
</dbReference>
<sequence length="186" mass="20290">MSAGWSSEPRRANFGRDGRLKRRIAGTDRMISICIRAMIPPPVQTLIEIFRTELADLRFADMDAKGLSDVATDVQSATDALTTAQAAVDAARAQLQERQEALLHYAQRALAYARIYAETNDDLRTRLEGIALPRPARRPNPKADETPASSPEASADAPVRRRGRPRKSETGTAGDADIEATPHAAE</sequence>